<reference evidence="7 8" key="1">
    <citation type="submission" date="2019-07" db="EMBL/GenBank/DDBJ databases">
        <title>Genomic analysis of Lentibacillus sp. NKC851-2.</title>
        <authorList>
            <person name="Oh Y.J."/>
        </authorList>
    </citation>
    <scope>NUCLEOTIDE SEQUENCE [LARGE SCALE GENOMIC DNA]</scope>
    <source>
        <strain evidence="7 8">NKC851-2</strain>
    </source>
</reference>
<dbReference type="Gene3D" id="2.60.40.200">
    <property type="entry name" value="Superoxide dismutase, copper/zinc binding domain"/>
    <property type="match status" value="1"/>
</dbReference>
<feature type="region of interest" description="Disordered" evidence="4">
    <location>
        <begin position="176"/>
        <end position="200"/>
    </location>
</feature>
<comment type="cofactor">
    <cofactor evidence="3">
        <name>Cu cation</name>
        <dbReference type="ChEBI" id="CHEBI:23378"/>
    </cofactor>
    <text evidence="3">Binds 1 copper ion per subunit.</text>
</comment>
<comment type="caution">
    <text evidence="7">The sequence shown here is derived from an EMBL/GenBank/DDBJ whole genome shotgun (WGS) entry which is preliminary data.</text>
</comment>
<sequence>MKRVVVLLFLLTIVAVLTACGDNEDDDNGNTQNNADQEDKAVEQDDDSEDSEEIQVDLQNGDKESVGTATLEEESDGVEVTIEGENLPKGRHAFHVHEKGVCEAPDFKSAGGHFNPGDTDHGFDTPNGPHAGDMPNIAIGEDGTVEQSFLLKNVTLDKNDDHSLLGENGTALVIHEGADDGKSQPSGDAGSRLACGSISK</sequence>
<dbReference type="GO" id="GO:0005507">
    <property type="term" value="F:copper ion binding"/>
    <property type="evidence" value="ECO:0007669"/>
    <property type="project" value="InterPro"/>
</dbReference>
<dbReference type="Proteomes" id="UP000319280">
    <property type="component" value="Unassembled WGS sequence"/>
</dbReference>
<keyword evidence="3" id="KW-0186">Copper</keyword>
<dbReference type="SUPFAM" id="SSF49329">
    <property type="entry name" value="Cu,Zn superoxide dismutase-like"/>
    <property type="match status" value="1"/>
</dbReference>
<keyword evidence="3" id="KW-0560">Oxidoreductase</keyword>
<proteinExistence type="inferred from homology"/>
<dbReference type="InterPro" id="IPR018152">
    <property type="entry name" value="SOD_Cu/Zn_BS"/>
</dbReference>
<keyword evidence="3" id="KW-0862">Zinc</keyword>
<gene>
    <name evidence="7" type="ORF">FH966_08345</name>
</gene>
<keyword evidence="8" id="KW-1185">Reference proteome</keyword>
<comment type="similarity">
    <text evidence="1 3">Belongs to the Cu-Zn superoxide dismutase family.</text>
</comment>
<evidence type="ECO:0000259" key="6">
    <source>
        <dbReference type="Pfam" id="PF00080"/>
    </source>
</evidence>
<dbReference type="PROSITE" id="PS00332">
    <property type="entry name" value="SOD_CU_ZN_2"/>
    <property type="match status" value="1"/>
</dbReference>
<dbReference type="InterPro" id="IPR001424">
    <property type="entry name" value="SOD_Cu_Zn_dom"/>
</dbReference>
<dbReference type="GO" id="GO:0004784">
    <property type="term" value="F:superoxide dismutase activity"/>
    <property type="evidence" value="ECO:0007669"/>
    <property type="project" value="UniProtKB-EC"/>
</dbReference>
<comment type="function">
    <text evidence="2">Destroys radicals which are normally produced within the cells and which are toxic to biological systems. May play a role in favoring mycobacterial survival in phagocytes.</text>
</comment>
<dbReference type="EMBL" id="VJMZ01000001">
    <property type="protein sequence ID" value="TRM11692.1"/>
    <property type="molecule type" value="Genomic_DNA"/>
</dbReference>
<feature type="chain" id="PRO_5038862108" description="Superoxide dismutase [Cu-Zn]" evidence="5">
    <location>
        <begin position="20"/>
        <end position="200"/>
    </location>
</feature>
<evidence type="ECO:0000256" key="1">
    <source>
        <dbReference type="ARBA" id="ARBA00010457"/>
    </source>
</evidence>
<dbReference type="PANTHER" id="PTHR10003">
    <property type="entry name" value="SUPEROXIDE DISMUTASE CU-ZN -RELATED"/>
    <property type="match status" value="1"/>
</dbReference>
<organism evidence="7 8">
    <name type="scientific">Lentibacillus cibarius</name>
    <dbReference type="NCBI Taxonomy" id="2583219"/>
    <lineage>
        <taxon>Bacteria</taxon>
        <taxon>Bacillati</taxon>
        <taxon>Bacillota</taxon>
        <taxon>Bacilli</taxon>
        <taxon>Bacillales</taxon>
        <taxon>Bacillaceae</taxon>
        <taxon>Lentibacillus</taxon>
    </lineage>
</organism>
<dbReference type="InterPro" id="IPR024134">
    <property type="entry name" value="SOD_Cu/Zn_/chaperone"/>
</dbReference>
<protein>
    <recommendedName>
        <fullName evidence="3">Superoxide dismutase [Cu-Zn]</fullName>
        <ecNumber evidence="3">1.15.1.1</ecNumber>
    </recommendedName>
</protein>
<comment type="cofactor">
    <cofactor evidence="3">
        <name>Zn(2+)</name>
        <dbReference type="ChEBI" id="CHEBI:29105"/>
    </cofactor>
    <text evidence="3">Binds 1 zinc ion per subunit.</text>
</comment>
<comment type="catalytic activity">
    <reaction evidence="3">
        <text>2 superoxide + 2 H(+) = H2O2 + O2</text>
        <dbReference type="Rhea" id="RHEA:20696"/>
        <dbReference type="ChEBI" id="CHEBI:15378"/>
        <dbReference type="ChEBI" id="CHEBI:15379"/>
        <dbReference type="ChEBI" id="CHEBI:16240"/>
        <dbReference type="ChEBI" id="CHEBI:18421"/>
        <dbReference type="EC" id="1.15.1.1"/>
    </reaction>
</comment>
<feature type="signal peptide" evidence="5">
    <location>
        <begin position="1"/>
        <end position="19"/>
    </location>
</feature>
<name>A0A549YII3_9BACI</name>
<feature type="region of interest" description="Disordered" evidence="4">
    <location>
        <begin position="21"/>
        <end position="75"/>
    </location>
</feature>
<dbReference type="PROSITE" id="PS51257">
    <property type="entry name" value="PROKAR_LIPOPROTEIN"/>
    <property type="match status" value="1"/>
</dbReference>
<keyword evidence="5" id="KW-0732">Signal</keyword>
<evidence type="ECO:0000256" key="5">
    <source>
        <dbReference type="SAM" id="SignalP"/>
    </source>
</evidence>
<keyword evidence="3" id="KW-0479">Metal-binding</keyword>
<dbReference type="RefSeq" id="WP_142790788.1">
    <property type="nucleotide sequence ID" value="NZ_VJMZ01000001.1"/>
</dbReference>
<evidence type="ECO:0000256" key="4">
    <source>
        <dbReference type="SAM" id="MobiDB-lite"/>
    </source>
</evidence>
<evidence type="ECO:0000313" key="7">
    <source>
        <dbReference type="EMBL" id="TRM11692.1"/>
    </source>
</evidence>
<dbReference type="CDD" id="cd00305">
    <property type="entry name" value="Cu-Zn_Superoxide_Dismutase"/>
    <property type="match status" value="1"/>
</dbReference>
<evidence type="ECO:0000313" key="8">
    <source>
        <dbReference type="Proteomes" id="UP000319280"/>
    </source>
</evidence>
<dbReference type="Pfam" id="PF00080">
    <property type="entry name" value="Sod_Cu"/>
    <property type="match status" value="1"/>
</dbReference>
<evidence type="ECO:0000256" key="3">
    <source>
        <dbReference type="RuleBase" id="RU000393"/>
    </source>
</evidence>
<dbReference type="AlphaFoldDB" id="A0A549YII3"/>
<dbReference type="InterPro" id="IPR036423">
    <property type="entry name" value="SOD-like_Cu/Zn_dom_sf"/>
</dbReference>
<feature type="domain" description="Superoxide dismutase copper/zinc binding" evidence="6">
    <location>
        <begin position="67"/>
        <end position="198"/>
    </location>
</feature>
<accession>A0A549YII3</accession>
<feature type="compositionally biased region" description="Acidic residues" evidence="4">
    <location>
        <begin position="44"/>
        <end position="55"/>
    </location>
</feature>
<dbReference type="EC" id="1.15.1.1" evidence="3"/>
<evidence type="ECO:0000256" key="2">
    <source>
        <dbReference type="ARBA" id="ARBA00024900"/>
    </source>
</evidence>